<protein>
    <recommendedName>
        <fullName evidence="1">DUF6602 domain-containing protein</fullName>
    </recommendedName>
</protein>
<dbReference type="RefSeq" id="WP_104424333.1">
    <property type="nucleotide sequence ID" value="NZ_PTIY01000010.1"/>
</dbReference>
<dbReference type="InterPro" id="IPR046537">
    <property type="entry name" value="DUF6602"/>
</dbReference>
<evidence type="ECO:0000313" key="2">
    <source>
        <dbReference type="EMBL" id="PPK69290.1"/>
    </source>
</evidence>
<dbReference type="Pfam" id="PF20247">
    <property type="entry name" value="DUF6602"/>
    <property type="match status" value="1"/>
</dbReference>
<reference evidence="2 3" key="1">
    <citation type="submission" date="2018-02" db="EMBL/GenBank/DDBJ databases">
        <title>Subsurface microbial communities from deep shales in Ohio and West Virginia, USA.</title>
        <authorList>
            <person name="Wrighton K."/>
        </authorList>
    </citation>
    <scope>NUCLEOTIDE SEQUENCE [LARGE SCALE GENOMIC DNA]</scope>
    <source>
        <strain evidence="2 3">OWC-G53F</strain>
    </source>
</reference>
<accession>A0A2S6GVT2</accession>
<name>A0A2S6GVT2_9GAMM</name>
<dbReference type="AlphaFoldDB" id="A0A2S6GVT2"/>
<dbReference type="EMBL" id="PTIY01000010">
    <property type="protein sequence ID" value="PPK69290.1"/>
    <property type="molecule type" value="Genomic_DNA"/>
</dbReference>
<comment type="caution">
    <text evidence="2">The sequence shown here is derived from an EMBL/GenBank/DDBJ whole genome shotgun (WGS) entry which is preliminary data.</text>
</comment>
<gene>
    <name evidence="2" type="ORF">B0F88_11076</name>
</gene>
<proteinExistence type="predicted"/>
<dbReference type="Proteomes" id="UP000238071">
    <property type="component" value="Unassembled WGS sequence"/>
</dbReference>
<feature type="domain" description="DUF6602" evidence="1">
    <location>
        <begin position="39"/>
        <end position="134"/>
    </location>
</feature>
<sequence>MDRLTSIQKVNDAEIRLIQQQSALLLQKPANGFNGELKSSGTIVENYIKGLLSKHLPESYRICSGYIATADSMRSDTNLIQHDIIIVDGRMPPIHSFGISDIEVVCAESVCGIIEVKRTLTKDSLKSAIGHLHATKTVLDTYKGGIKSKNSPHKIVAPTLSIGTYAPFYAVIALDCDKNEMNREYFASEIVASIHEFIDFIWVPSTCLLVAFAGLTDEGKFFYPSTVSRDLGKSKSHCCYNSPEADEQARIYGIAIALYRTWINNTSGAYLGLEENAAYFGFD</sequence>
<evidence type="ECO:0000259" key="1">
    <source>
        <dbReference type="Pfam" id="PF20247"/>
    </source>
</evidence>
<dbReference type="OrthoDB" id="7053796at2"/>
<evidence type="ECO:0000313" key="3">
    <source>
        <dbReference type="Proteomes" id="UP000238071"/>
    </source>
</evidence>
<organism evidence="2 3">
    <name type="scientific">Methylobacter tundripaludum</name>
    <dbReference type="NCBI Taxonomy" id="173365"/>
    <lineage>
        <taxon>Bacteria</taxon>
        <taxon>Pseudomonadati</taxon>
        <taxon>Pseudomonadota</taxon>
        <taxon>Gammaproteobacteria</taxon>
        <taxon>Methylococcales</taxon>
        <taxon>Methylococcaceae</taxon>
        <taxon>Methylobacter</taxon>
    </lineage>
</organism>
<dbReference type="CDD" id="cd21173">
    <property type="entry name" value="NucC-like"/>
    <property type="match status" value="1"/>
</dbReference>
<keyword evidence="3" id="KW-1185">Reference proteome</keyword>